<accession>A0ABS5W2R4</accession>
<evidence type="ECO:0000313" key="4">
    <source>
        <dbReference type="EMBL" id="MBT2134043.1"/>
    </source>
</evidence>
<dbReference type="InterPro" id="IPR051400">
    <property type="entry name" value="HAD-like_hydrolase"/>
</dbReference>
<evidence type="ECO:0000313" key="5">
    <source>
        <dbReference type="Proteomes" id="UP000811255"/>
    </source>
</evidence>
<comment type="caution">
    <text evidence="4">The sequence shown here is derived from an EMBL/GenBank/DDBJ whole genome shotgun (WGS) entry which is preliminary data.</text>
</comment>
<name>A0ABS5W2R4_9SPHN</name>
<proteinExistence type="predicted"/>
<dbReference type="Proteomes" id="UP000811255">
    <property type="component" value="Unassembled WGS sequence"/>
</dbReference>
<keyword evidence="1" id="KW-0479">Metal-binding</keyword>
<organism evidence="4 5">
    <name type="scientific">Croceibacterium selenioxidans</name>
    <dbReference type="NCBI Taxonomy" id="2838833"/>
    <lineage>
        <taxon>Bacteria</taxon>
        <taxon>Pseudomonadati</taxon>
        <taxon>Pseudomonadota</taxon>
        <taxon>Alphaproteobacteria</taxon>
        <taxon>Sphingomonadales</taxon>
        <taxon>Erythrobacteraceae</taxon>
        <taxon>Croceibacterium</taxon>
    </lineage>
</organism>
<evidence type="ECO:0000256" key="1">
    <source>
        <dbReference type="ARBA" id="ARBA00022723"/>
    </source>
</evidence>
<sequence>MVEIDASVVVFDLDDTLFHESDFARSGFGAVGAHLESRFGISNFASHCERLLKAGSRGHIFDQALAECGHHPDAALIAELVEVYRSHEPSIRLPDDTVAFLEHIAGMPTALISDGPGAMQRNKVVRLGLDRLIDKIILTGEWPDGYGKPHPRAYGEVMQWSGRPGADHVYIADNASKDFIAPKTLGWKTVQILRPGRVHDGLAPTVEHEAQFRIASLDDIRLRHALAGSR</sequence>
<keyword evidence="3" id="KW-0460">Magnesium</keyword>
<dbReference type="SFLD" id="SFLDG01129">
    <property type="entry name" value="C1.5:_HAD__Beta-PGM__Phosphata"/>
    <property type="match status" value="1"/>
</dbReference>
<dbReference type="GO" id="GO:0016787">
    <property type="term" value="F:hydrolase activity"/>
    <property type="evidence" value="ECO:0007669"/>
    <property type="project" value="UniProtKB-KW"/>
</dbReference>
<dbReference type="InterPro" id="IPR023214">
    <property type="entry name" value="HAD_sf"/>
</dbReference>
<gene>
    <name evidence="4" type="ORF">KK137_06820</name>
</gene>
<keyword evidence="2 4" id="KW-0378">Hydrolase</keyword>
<dbReference type="RefSeq" id="WP_214535404.1">
    <property type="nucleotide sequence ID" value="NZ_JAHFVK010000001.1"/>
</dbReference>
<dbReference type="SFLD" id="SFLDS00003">
    <property type="entry name" value="Haloacid_Dehalogenase"/>
    <property type="match status" value="1"/>
</dbReference>
<dbReference type="Gene3D" id="1.10.150.520">
    <property type="match status" value="1"/>
</dbReference>
<reference evidence="4 5" key="1">
    <citation type="submission" date="2021-05" db="EMBL/GenBank/DDBJ databases">
        <title>Croceibacterium sp. LX-88 genome sequence.</title>
        <authorList>
            <person name="Luo X."/>
        </authorList>
    </citation>
    <scope>NUCLEOTIDE SEQUENCE [LARGE SCALE GENOMIC DNA]</scope>
    <source>
        <strain evidence="4 5">LX-88</strain>
    </source>
</reference>
<dbReference type="PANTHER" id="PTHR46470:SF2">
    <property type="entry name" value="GLYCERALDEHYDE 3-PHOSPHATE PHOSPHATASE"/>
    <property type="match status" value="1"/>
</dbReference>
<dbReference type="Pfam" id="PF00702">
    <property type="entry name" value="Hydrolase"/>
    <property type="match status" value="1"/>
</dbReference>
<keyword evidence="5" id="KW-1185">Reference proteome</keyword>
<evidence type="ECO:0000256" key="3">
    <source>
        <dbReference type="ARBA" id="ARBA00022842"/>
    </source>
</evidence>
<dbReference type="InterPro" id="IPR036412">
    <property type="entry name" value="HAD-like_sf"/>
</dbReference>
<dbReference type="Gene3D" id="3.40.50.1000">
    <property type="entry name" value="HAD superfamily/HAD-like"/>
    <property type="match status" value="1"/>
</dbReference>
<dbReference type="SUPFAM" id="SSF56784">
    <property type="entry name" value="HAD-like"/>
    <property type="match status" value="1"/>
</dbReference>
<evidence type="ECO:0000256" key="2">
    <source>
        <dbReference type="ARBA" id="ARBA00022801"/>
    </source>
</evidence>
<dbReference type="EMBL" id="JAHFVK010000001">
    <property type="protein sequence ID" value="MBT2134043.1"/>
    <property type="molecule type" value="Genomic_DNA"/>
</dbReference>
<dbReference type="PANTHER" id="PTHR46470">
    <property type="entry name" value="N-ACYLNEURAMINATE-9-PHOSPHATASE"/>
    <property type="match status" value="1"/>
</dbReference>
<protein>
    <submittedName>
        <fullName evidence="4">HAD family hydrolase</fullName>
    </submittedName>
</protein>